<organism evidence="1 2">
    <name type="scientific">Agaricus bisporus var. burnettii</name>
    <dbReference type="NCBI Taxonomy" id="192524"/>
    <lineage>
        <taxon>Eukaryota</taxon>
        <taxon>Fungi</taxon>
        <taxon>Dikarya</taxon>
        <taxon>Basidiomycota</taxon>
        <taxon>Agaricomycotina</taxon>
        <taxon>Agaricomycetes</taxon>
        <taxon>Agaricomycetidae</taxon>
        <taxon>Agaricales</taxon>
        <taxon>Agaricineae</taxon>
        <taxon>Agaricaceae</taxon>
        <taxon>Agaricus</taxon>
    </lineage>
</organism>
<sequence length="116" mass="13027">MSSVESILGGRVEAILLNPRLEVDTGRCATGVLLAVQQTSRVAAPLKESNRMSSSVDGRRDRKLKNVEHVENWHASGSLMALARRYPEALRTNTPHFWALSRLELQHYRSHSSYLS</sequence>
<evidence type="ECO:0000313" key="1">
    <source>
        <dbReference type="EMBL" id="KAF7770897.1"/>
    </source>
</evidence>
<dbReference type="EMBL" id="JABXXO010000009">
    <property type="protein sequence ID" value="KAF7770897.1"/>
    <property type="molecule type" value="Genomic_DNA"/>
</dbReference>
<comment type="caution">
    <text evidence="1">The sequence shown here is derived from an EMBL/GenBank/DDBJ whole genome shotgun (WGS) entry which is preliminary data.</text>
</comment>
<reference evidence="1 2" key="1">
    <citation type="journal article" name="Sci. Rep.">
        <title>Telomere-to-telomere assembled and centromere annotated genomes of the two main subspecies of the button mushroom Agaricus bisporus reveal especially polymorphic chromosome ends.</title>
        <authorList>
            <person name="Sonnenberg A.S.M."/>
            <person name="Sedaghat-Telgerd N."/>
            <person name="Lavrijssen B."/>
            <person name="Ohm R.A."/>
            <person name="Hendrickx P.M."/>
            <person name="Scholtmeijer K."/>
            <person name="Baars J.J.P."/>
            <person name="van Peer A."/>
        </authorList>
    </citation>
    <scope>NUCLEOTIDE SEQUENCE [LARGE SCALE GENOMIC DNA]</scope>
    <source>
        <strain evidence="1 2">H119_p4</strain>
    </source>
</reference>
<dbReference type="Proteomes" id="UP000629468">
    <property type="component" value="Unassembled WGS sequence"/>
</dbReference>
<proteinExistence type="predicted"/>
<evidence type="ECO:0000313" key="2">
    <source>
        <dbReference type="Proteomes" id="UP000629468"/>
    </source>
</evidence>
<name>A0A8H7KD51_AGABI</name>
<gene>
    <name evidence="1" type="ORF">Agabi119p4_6871</name>
</gene>
<accession>A0A8H7KD51</accession>
<protein>
    <submittedName>
        <fullName evidence="1">Uncharacterized protein</fullName>
    </submittedName>
</protein>
<dbReference type="AlphaFoldDB" id="A0A8H7KD51"/>